<dbReference type="AlphaFoldDB" id="A0A1I8GH12"/>
<protein>
    <submittedName>
        <fullName evidence="3">SCP domain-containing protein</fullName>
    </submittedName>
</protein>
<reference evidence="3" key="1">
    <citation type="submission" date="2016-11" db="UniProtKB">
        <authorList>
            <consortium name="WormBaseParasite"/>
        </authorList>
    </citation>
    <scope>IDENTIFICATION</scope>
</reference>
<dbReference type="WBParaSite" id="maker-uti_cns_0001976-snap-gene-0.15-mRNA-1">
    <property type="protein sequence ID" value="maker-uti_cns_0001976-snap-gene-0.15-mRNA-1"/>
    <property type="gene ID" value="maker-uti_cns_0001976-snap-gene-0.15"/>
</dbReference>
<evidence type="ECO:0000313" key="3">
    <source>
        <dbReference type="WBParaSite" id="maker-uti_cns_0001976-snap-gene-0.15-mRNA-1"/>
    </source>
</evidence>
<keyword evidence="2" id="KW-1185">Reference proteome</keyword>
<evidence type="ECO:0000256" key="1">
    <source>
        <dbReference type="SAM" id="MobiDB-lite"/>
    </source>
</evidence>
<accession>A0A1I8GH12</accession>
<feature type="region of interest" description="Disordered" evidence="1">
    <location>
        <begin position="62"/>
        <end position="97"/>
    </location>
</feature>
<organism evidence="2 3">
    <name type="scientific">Macrostomum lignano</name>
    <dbReference type="NCBI Taxonomy" id="282301"/>
    <lineage>
        <taxon>Eukaryota</taxon>
        <taxon>Metazoa</taxon>
        <taxon>Spiralia</taxon>
        <taxon>Lophotrochozoa</taxon>
        <taxon>Platyhelminthes</taxon>
        <taxon>Rhabditophora</taxon>
        <taxon>Macrostomorpha</taxon>
        <taxon>Macrostomida</taxon>
        <taxon>Macrostomidae</taxon>
        <taxon>Macrostomum</taxon>
    </lineage>
</organism>
<sequence length="377" mass="40983">CLRASREWGAKYDSERQVAEQYKNRLESQTAERQKSEKQLTDTLAAANKRIELLEGQVKSLTGQKLQSPADSKVAAPQDDKPAVPASSTTPAAAASAKKTELRASGYSVEASTPQPSKNLESLSLDAMYEWNFETTTKGYTRFQHATWSMNEGIHQNLAFMEEFGVNLWTAQDRDFDMPIEFVRIACLLALAACASAATCNNTVCSMNPPDSCMGYTYEYCFNATTSTGYNGQICYYSSDCASYTKTDGDFSVKLSGQPPNIIGMYYSLIKNAIRTAYNNFCTSGTNYKICCPGAVSWANMNTSLTAMANNSEVMILSSKGSSVITSALSSQNVTVTVTVTTVGYSSSPANQVESSRFVVCATALMALVGFSLRRNL</sequence>
<name>A0A1I8GH12_9PLAT</name>
<dbReference type="Proteomes" id="UP000095280">
    <property type="component" value="Unplaced"/>
</dbReference>
<evidence type="ECO:0000313" key="2">
    <source>
        <dbReference type="Proteomes" id="UP000095280"/>
    </source>
</evidence>
<feature type="compositionally biased region" description="Low complexity" evidence="1">
    <location>
        <begin position="83"/>
        <end position="97"/>
    </location>
</feature>
<proteinExistence type="predicted"/>